<dbReference type="EMBL" id="BONH01000001">
    <property type="protein sequence ID" value="GIF95122.1"/>
    <property type="molecule type" value="Genomic_DNA"/>
</dbReference>
<comment type="caution">
    <text evidence="1">The sequence shown here is derived from an EMBL/GenBank/DDBJ whole genome shotgun (WGS) entry which is preliminary data.</text>
</comment>
<name>A0A8J3K8Z1_9ACTN</name>
<reference evidence="1 2" key="1">
    <citation type="submission" date="2021-01" db="EMBL/GenBank/DDBJ databases">
        <title>Whole genome shotgun sequence of Catellatospora citrea NBRC 14495.</title>
        <authorList>
            <person name="Komaki H."/>
            <person name="Tamura T."/>
        </authorList>
    </citation>
    <scope>NUCLEOTIDE SEQUENCE [LARGE SCALE GENOMIC DNA]</scope>
    <source>
        <strain evidence="1 2">NBRC 14495</strain>
    </source>
</reference>
<sequence>MPGCKLHFARALWKAGALVTVVPGGDVHTGRITDEQAVGYRRMLRDHLPDPAAPGAGCRLCHRPGCADYHYAYRTLLVAGRSTAVDAPPGE</sequence>
<organism evidence="1 2">
    <name type="scientific">Catellatospora citrea</name>
    <dbReference type="NCBI Taxonomy" id="53366"/>
    <lineage>
        <taxon>Bacteria</taxon>
        <taxon>Bacillati</taxon>
        <taxon>Actinomycetota</taxon>
        <taxon>Actinomycetes</taxon>
        <taxon>Micromonosporales</taxon>
        <taxon>Micromonosporaceae</taxon>
        <taxon>Catellatospora</taxon>
    </lineage>
</organism>
<dbReference type="Proteomes" id="UP000659904">
    <property type="component" value="Unassembled WGS sequence"/>
</dbReference>
<keyword evidence="2" id="KW-1185">Reference proteome</keyword>
<gene>
    <name evidence="1" type="ORF">Cci01nite_02160</name>
</gene>
<evidence type="ECO:0000313" key="1">
    <source>
        <dbReference type="EMBL" id="GIF95122.1"/>
    </source>
</evidence>
<dbReference type="AlphaFoldDB" id="A0A8J3K8Z1"/>
<protein>
    <submittedName>
        <fullName evidence="1">Uncharacterized protein</fullName>
    </submittedName>
</protein>
<evidence type="ECO:0000313" key="2">
    <source>
        <dbReference type="Proteomes" id="UP000659904"/>
    </source>
</evidence>
<proteinExistence type="predicted"/>
<accession>A0A8J3K8Z1</accession>